<dbReference type="AlphaFoldDB" id="A0A0L7QLN0"/>
<reference evidence="2 3" key="1">
    <citation type="submission" date="2015-07" db="EMBL/GenBank/DDBJ databases">
        <title>The genome of Habropoda laboriosa.</title>
        <authorList>
            <person name="Pan H."/>
            <person name="Kapheim K."/>
        </authorList>
    </citation>
    <scope>NUCLEOTIDE SEQUENCE [LARGE SCALE GENOMIC DNA]</scope>
    <source>
        <strain evidence="2">0110345459</strain>
    </source>
</reference>
<proteinExistence type="predicted"/>
<gene>
    <name evidence="2" type="ORF">WH47_11050</name>
</gene>
<evidence type="ECO:0000313" key="3">
    <source>
        <dbReference type="Proteomes" id="UP000053825"/>
    </source>
</evidence>
<dbReference type="EMBL" id="KQ414924">
    <property type="protein sequence ID" value="KOC59421.1"/>
    <property type="molecule type" value="Genomic_DNA"/>
</dbReference>
<accession>A0A0L7QLN0</accession>
<feature type="domain" description="Retrovirus-related Pol polyprotein from transposon TNT 1-94-like beta-barrel" evidence="1">
    <location>
        <begin position="1"/>
        <end position="62"/>
    </location>
</feature>
<organism evidence="2 3">
    <name type="scientific">Habropoda laboriosa</name>
    <dbReference type="NCBI Taxonomy" id="597456"/>
    <lineage>
        <taxon>Eukaryota</taxon>
        <taxon>Metazoa</taxon>
        <taxon>Ecdysozoa</taxon>
        <taxon>Arthropoda</taxon>
        <taxon>Hexapoda</taxon>
        <taxon>Insecta</taxon>
        <taxon>Pterygota</taxon>
        <taxon>Neoptera</taxon>
        <taxon>Endopterygota</taxon>
        <taxon>Hymenoptera</taxon>
        <taxon>Apocrita</taxon>
        <taxon>Aculeata</taxon>
        <taxon>Apoidea</taxon>
        <taxon>Anthophila</taxon>
        <taxon>Apidae</taxon>
        <taxon>Habropoda</taxon>
    </lineage>
</organism>
<dbReference type="InterPro" id="IPR054722">
    <property type="entry name" value="PolX-like_BBD"/>
</dbReference>
<name>A0A0L7QLN0_9HYME</name>
<dbReference type="Pfam" id="PF22936">
    <property type="entry name" value="Pol_BBD"/>
    <property type="match status" value="1"/>
</dbReference>
<dbReference type="Proteomes" id="UP000053825">
    <property type="component" value="Unassembled WGS sequence"/>
</dbReference>
<sequence>MTGNREIFEKMIKERRQVSLADKEGRKLISKGIGEIVMRQATNENNTRLKNVLHVPELNTKLSTICLL</sequence>
<keyword evidence="3" id="KW-1185">Reference proteome</keyword>
<evidence type="ECO:0000313" key="2">
    <source>
        <dbReference type="EMBL" id="KOC59421.1"/>
    </source>
</evidence>
<protein>
    <recommendedName>
        <fullName evidence="1">Retrovirus-related Pol polyprotein from transposon TNT 1-94-like beta-barrel domain-containing protein</fullName>
    </recommendedName>
</protein>
<evidence type="ECO:0000259" key="1">
    <source>
        <dbReference type="Pfam" id="PF22936"/>
    </source>
</evidence>